<protein>
    <submittedName>
        <fullName evidence="1">Intracellular multiplication protein IcmB</fullName>
    </submittedName>
</protein>
<evidence type="ECO:0000313" key="2">
    <source>
        <dbReference type="Proteomes" id="UP000199119"/>
    </source>
</evidence>
<dbReference type="EMBL" id="FONX01000045">
    <property type="protein sequence ID" value="SFF34604.1"/>
    <property type="molecule type" value="Genomic_DNA"/>
</dbReference>
<reference evidence="2" key="1">
    <citation type="submission" date="2016-10" db="EMBL/GenBank/DDBJ databases">
        <authorList>
            <person name="Varghese N."/>
            <person name="Submissions S."/>
        </authorList>
    </citation>
    <scope>NUCLEOTIDE SEQUENCE [LARGE SCALE GENOMIC DNA]</scope>
    <source>
        <strain evidence="2">DSM 27981</strain>
    </source>
</reference>
<name>A0A1I2HX15_9BURK</name>
<keyword evidence="2" id="KW-1185">Reference proteome</keyword>
<dbReference type="Proteomes" id="UP000199119">
    <property type="component" value="Unassembled WGS sequence"/>
</dbReference>
<accession>A0A1I2HX15</accession>
<dbReference type="STRING" id="1177982.SAMN04489711_1452"/>
<proteinExistence type="predicted"/>
<gene>
    <name evidence="1" type="ORF">SAMN04489711_1452</name>
</gene>
<dbReference type="AlphaFoldDB" id="A0A1I2HX15"/>
<organism evidence="1 2">
    <name type="scientific">Paracidovorax wautersii</name>
    <dbReference type="NCBI Taxonomy" id="1177982"/>
    <lineage>
        <taxon>Bacteria</taxon>
        <taxon>Pseudomonadati</taxon>
        <taxon>Pseudomonadota</taxon>
        <taxon>Betaproteobacteria</taxon>
        <taxon>Burkholderiales</taxon>
        <taxon>Comamonadaceae</taxon>
        <taxon>Paracidovorax</taxon>
    </lineage>
</organism>
<sequence>MFTELMDAIYSITKKSPADYTDLETTIGDRTLVYRSGSMATLVRYGGISKVASNPELTEMVEVLQQTLNPFFLKKCHELQFVLDRDLMHPDRLKKRMAPVYETANRLGVGEYMKGIFDEQAATMAKFTMDDSITMVLYTNPNALSEQEFKDWIAQLREMRRTGQIHTPPGTQDDTFAREPQLAIHEAYVNQVVSTLTSADIGGQAEVCDIWAASTIMARSIDPSLSDEWSAWLLPRAEERFGLRVGSEPLLRKAPPSVTKARPKARKVANTAVMFPPPLRDQLLVQEAVYPKSGYMEYAGRLYATLSMVVPPKRDVNASMLLYSLSGMTARAAGESERVPYRISMRMRAQGLNQLSLRASIAPIVAAGSNNNRKLMRAIGGLRDEAAAELAMASLSASITTWVDASIPKATEILKSRVVALRTAASQWGDVNLAEASIDRFDAFINSCPGVTQRPCSNEAVGNIREILPLLPWARPASPLGSRGTELYRSLDGAILPTASHSSEQDYWLETMTAPMGGGKSAQANRKHLEYIFAPGRTTWPFLHILDIGGSVSGLIEMIQDALPDDMKHLAFMHTLRNDRRNAINMCDTKLGLRHPLEGDLQATVDFLGGLVTPAERGKPYDNMGEFIKTLLKSAYKKFSDEDGGTPKLYRPGIDAVDKAIVDLRLDDEVHANHTSWFEVADKLGAKGNYPAATLAHRQAMPTLPDLDILAKDENIRGDYMTAIADQGVPVPTTFCTQLALARESFPIFTSTTQLDLSGRRITALDLADVARVGSPGARKQASLMFQVAYELFTRNIRMEDDDLNFVPRQWLPYYRDLLDELKNTDKHVTLDEYHRTMIKELSAKDRADHDTTGLRATLIREGGRESRKWGLSLLTISQLSADHGQLHALASCNHILRRGSAEETAYQQQHLKLSSTDVEALRMFVNGPTKSGVTFLSQWTTKSGKYSQLFTSTMGPMTLWSLSSTFEDKHIRKVVFDAIGRDAGRAVLAKHYPGGSAKGEVERRKLTAKKSSTDDIDESVSMEVAQELIAQYKTNPMNYK</sequence>
<evidence type="ECO:0000313" key="1">
    <source>
        <dbReference type="EMBL" id="SFF34604.1"/>
    </source>
</evidence>